<evidence type="ECO:0000256" key="1">
    <source>
        <dbReference type="ARBA" id="ARBA00004429"/>
    </source>
</evidence>
<evidence type="ECO:0000256" key="8">
    <source>
        <dbReference type="ARBA" id="ARBA00038436"/>
    </source>
</evidence>
<accession>A0AAE3G8G9</accession>
<dbReference type="EMBL" id="JALJXV010000007">
    <property type="protein sequence ID" value="MCP1675747.1"/>
    <property type="molecule type" value="Genomic_DNA"/>
</dbReference>
<evidence type="ECO:0000256" key="6">
    <source>
        <dbReference type="ARBA" id="ARBA00022989"/>
    </source>
</evidence>
<keyword evidence="5 9" id="KW-0812">Transmembrane</keyword>
<evidence type="ECO:0000313" key="11">
    <source>
        <dbReference type="EMBL" id="MCP1675747.1"/>
    </source>
</evidence>
<comment type="caution">
    <text evidence="11">The sequence shown here is derived from an EMBL/GenBank/DDBJ whole genome shotgun (WGS) entry which is preliminary data.</text>
</comment>
<dbReference type="GO" id="GO:0015740">
    <property type="term" value="P:C4-dicarboxylate transport"/>
    <property type="evidence" value="ECO:0007669"/>
    <property type="project" value="TreeGrafter"/>
</dbReference>
<keyword evidence="6 9" id="KW-1133">Transmembrane helix</keyword>
<feature type="transmembrane region" description="Helical" evidence="9">
    <location>
        <begin position="131"/>
        <end position="149"/>
    </location>
</feature>
<feature type="transmembrane region" description="Helical" evidence="9">
    <location>
        <begin position="88"/>
        <end position="111"/>
    </location>
</feature>
<protein>
    <recommendedName>
        <fullName evidence="9">TRAP transporter small permease protein</fullName>
    </recommendedName>
</protein>
<evidence type="ECO:0000256" key="5">
    <source>
        <dbReference type="ARBA" id="ARBA00022692"/>
    </source>
</evidence>
<comment type="subunit">
    <text evidence="9">The complex comprises the extracytoplasmic solute receptor protein and the two transmembrane proteins.</text>
</comment>
<reference evidence="11" key="1">
    <citation type="submission" date="2022-03" db="EMBL/GenBank/DDBJ databases">
        <title>Genomic Encyclopedia of Type Strains, Phase III (KMG-III): the genomes of soil and plant-associated and newly described type strains.</title>
        <authorList>
            <person name="Whitman W."/>
        </authorList>
    </citation>
    <scope>NUCLEOTIDE SEQUENCE</scope>
    <source>
        <strain evidence="11">ANL 6-2</strain>
    </source>
</reference>
<keyword evidence="12" id="KW-1185">Reference proteome</keyword>
<comment type="similarity">
    <text evidence="8 9">Belongs to the TRAP transporter small permease family.</text>
</comment>
<dbReference type="AlphaFoldDB" id="A0AAE3G8G9"/>
<dbReference type="InterPro" id="IPR055348">
    <property type="entry name" value="DctQ"/>
</dbReference>
<keyword evidence="3" id="KW-1003">Cell membrane</keyword>
<evidence type="ECO:0000256" key="2">
    <source>
        <dbReference type="ARBA" id="ARBA00022448"/>
    </source>
</evidence>
<dbReference type="GO" id="GO:0005886">
    <property type="term" value="C:plasma membrane"/>
    <property type="evidence" value="ECO:0007669"/>
    <property type="project" value="UniProtKB-SubCell"/>
</dbReference>
<evidence type="ECO:0000256" key="3">
    <source>
        <dbReference type="ARBA" id="ARBA00022475"/>
    </source>
</evidence>
<keyword evidence="2 9" id="KW-0813">Transport</keyword>
<feature type="transmembrane region" description="Helical" evidence="9">
    <location>
        <begin position="49"/>
        <end position="68"/>
    </location>
</feature>
<dbReference type="InterPro" id="IPR007387">
    <property type="entry name" value="TRAP_DctQ"/>
</dbReference>
<comment type="function">
    <text evidence="9">Part of the tripartite ATP-independent periplasmic (TRAP) transport system.</text>
</comment>
<comment type="caution">
    <text evidence="9">Lacks conserved residue(s) required for the propagation of feature annotation.</text>
</comment>
<dbReference type="PANTHER" id="PTHR35011:SF2">
    <property type="entry name" value="2,3-DIKETO-L-GULONATE TRAP TRANSPORTER SMALL PERMEASE PROTEIN YIAM"/>
    <property type="match status" value="1"/>
</dbReference>
<dbReference type="Proteomes" id="UP001205843">
    <property type="component" value="Unassembled WGS sequence"/>
</dbReference>
<keyword evidence="4 9" id="KW-0997">Cell inner membrane</keyword>
<evidence type="ECO:0000259" key="10">
    <source>
        <dbReference type="Pfam" id="PF04290"/>
    </source>
</evidence>
<keyword evidence="7 9" id="KW-0472">Membrane</keyword>
<dbReference type="GO" id="GO:0022857">
    <property type="term" value="F:transmembrane transporter activity"/>
    <property type="evidence" value="ECO:0007669"/>
    <property type="project" value="UniProtKB-UniRule"/>
</dbReference>
<evidence type="ECO:0000313" key="12">
    <source>
        <dbReference type="Proteomes" id="UP001205843"/>
    </source>
</evidence>
<dbReference type="RefSeq" id="WP_253479497.1">
    <property type="nucleotide sequence ID" value="NZ_JALJXV010000007.1"/>
</dbReference>
<evidence type="ECO:0000256" key="7">
    <source>
        <dbReference type="ARBA" id="ARBA00023136"/>
    </source>
</evidence>
<organism evidence="11 12">
    <name type="scientific">Natronocella acetinitrilica</name>
    <dbReference type="NCBI Taxonomy" id="414046"/>
    <lineage>
        <taxon>Bacteria</taxon>
        <taxon>Pseudomonadati</taxon>
        <taxon>Pseudomonadota</taxon>
        <taxon>Gammaproteobacteria</taxon>
        <taxon>Chromatiales</taxon>
        <taxon>Ectothiorhodospiraceae</taxon>
        <taxon>Natronocella</taxon>
    </lineage>
</organism>
<dbReference type="PANTHER" id="PTHR35011">
    <property type="entry name" value="2,3-DIKETO-L-GULONATE TRAP TRANSPORTER SMALL PERMEASE PROTEIN YIAM"/>
    <property type="match status" value="1"/>
</dbReference>
<dbReference type="Pfam" id="PF04290">
    <property type="entry name" value="DctQ"/>
    <property type="match status" value="1"/>
</dbReference>
<proteinExistence type="inferred from homology"/>
<sequence length="168" mass="18283">MLSKMAMAGRMLDRILTVVMILLMAALAALVIAAVVFRYTGYSLRFYDELAAMLLAWITYYGAALAAIRGQHMATTGIVNRMPQALRVGVCLLSRTLTISFLVILAVMGFRVLDAISGMHMNSLPIMPRSIAQHVVPVGACLYILAELLRLPVSIEEARQGRISASEG</sequence>
<evidence type="ECO:0000256" key="4">
    <source>
        <dbReference type="ARBA" id="ARBA00022519"/>
    </source>
</evidence>
<gene>
    <name evidence="11" type="ORF">J2T57_002902</name>
</gene>
<feature type="domain" description="Tripartite ATP-independent periplasmic transporters DctQ component" evidence="10">
    <location>
        <begin position="28"/>
        <end position="150"/>
    </location>
</feature>
<comment type="subcellular location">
    <subcellularLocation>
        <location evidence="1 9">Cell inner membrane</location>
        <topology evidence="1 9">Multi-pass membrane protein</topology>
    </subcellularLocation>
</comment>
<name>A0AAE3G8G9_9GAMM</name>
<evidence type="ECO:0000256" key="9">
    <source>
        <dbReference type="RuleBase" id="RU369079"/>
    </source>
</evidence>